<keyword evidence="1" id="KW-0812">Transmembrane</keyword>
<dbReference type="RefSeq" id="WP_142026473.1">
    <property type="nucleotide sequence ID" value="NZ_VFQE01000001.1"/>
</dbReference>
<feature type="transmembrane region" description="Helical" evidence="1">
    <location>
        <begin position="137"/>
        <end position="156"/>
    </location>
</feature>
<feature type="transmembrane region" description="Helical" evidence="1">
    <location>
        <begin position="58"/>
        <end position="83"/>
    </location>
</feature>
<gene>
    <name evidence="2" type="ORF">FHU33_3534</name>
</gene>
<keyword evidence="1" id="KW-1133">Transmembrane helix</keyword>
<sequence>MNFEFVGDLFIQLTQFAAGLEPWQQVGALFIFGMIPFIESYLGSFIGTIVGIDPFLAVPAAVIGNIVCTFLMIALASVVRGAVTRGREGKPMSKGKRRVAKYFERLGVPGVSLLGAIILPTQITAPTLVALGARKGAVYLWMGIAIIVWGIAFGFFGDRVLTWFG</sequence>
<evidence type="ECO:0008006" key="4">
    <source>
        <dbReference type="Google" id="ProtNLM"/>
    </source>
</evidence>
<accession>A0A543PJ10</accession>
<reference evidence="2 3" key="1">
    <citation type="submission" date="2019-06" db="EMBL/GenBank/DDBJ databases">
        <title>Sequencing the genomes of 1000 actinobacteria strains.</title>
        <authorList>
            <person name="Klenk H.-P."/>
        </authorList>
    </citation>
    <scope>NUCLEOTIDE SEQUENCE [LARGE SCALE GENOMIC DNA]</scope>
    <source>
        <strain evidence="2 3">DSM 46837</strain>
    </source>
</reference>
<dbReference type="EMBL" id="VFQE01000001">
    <property type="protein sequence ID" value="TQN44054.1"/>
    <property type="molecule type" value="Genomic_DNA"/>
</dbReference>
<organism evidence="2 3">
    <name type="scientific">Blastococcus colisei</name>
    <dbReference type="NCBI Taxonomy" id="1564162"/>
    <lineage>
        <taxon>Bacteria</taxon>
        <taxon>Bacillati</taxon>
        <taxon>Actinomycetota</taxon>
        <taxon>Actinomycetes</taxon>
        <taxon>Geodermatophilales</taxon>
        <taxon>Geodermatophilaceae</taxon>
        <taxon>Blastococcus</taxon>
    </lineage>
</organism>
<comment type="caution">
    <text evidence="2">The sequence shown here is derived from an EMBL/GenBank/DDBJ whole genome shotgun (WGS) entry which is preliminary data.</text>
</comment>
<proteinExistence type="predicted"/>
<feature type="transmembrane region" description="Helical" evidence="1">
    <location>
        <begin position="103"/>
        <end position="125"/>
    </location>
</feature>
<dbReference type="AlphaFoldDB" id="A0A543PJ10"/>
<feature type="transmembrane region" description="Helical" evidence="1">
    <location>
        <begin position="29"/>
        <end position="52"/>
    </location>
</feature>
<name>A0A543PJ10_9ACTN</name>
<evidence type="ECO:0000313" key="2">
    <source>
        <dbReference type="EMBL" id="TQN44054.1"/>
    </source>
</evidence>
<evidence type="ECO:0000313" key="3">
    <source>
        <dbReference type="Proteomes" id="UP000319865"/>
    </source>
</evidence>
<dbReference type="OrthoDB" id="4570818at2"/>
<keyword evidence="1" id="KW-0472">Membrane</keyword>
<keyword evidence="3" id="KW-1185">Reference proteome</keyword>
<dbReference type="Proteomes" id="UP000319865">
    <property type="component" value="Unassembled WGS sequence"/>
</dbReference>
<protein>
    <recommendedName>
        <fullName evidence="4">Small multi-drug export protein</fullName>
    </recommendedName>
</protein>
<evidence type="ECO:0000256" key="1">
    <source>
        <dbReference type="SAM" id="Phobius"/>
    </source>
</evidence>